<dbReference type="InterPro" id="IPR015659">
    <property type="entry name" value="Proline_oxidase"/>
</dbReference>
<reference evidence="7 8" key="1">
    <citation type="submission" date="2016-04" db="EMBL/GenBank/DDBJ databases">
        <title>Evolutionary innovation and constraint leading to complex multicellularity in the Ascomycota.</title>
        <authorList>
            <person name="Cisse O."/>
            <person name="Nguyen A."/>
            <person name="Hewitt D.A."/>
            <person name="Jedd G."/>
            <person name="Stajich J.E."/>
        </authorList>
    </citation>
    <scope>NUCLEOTIDE SEQUENCE [LARGE SCALE GENOMIC DNA]</scope>
    <source>
        <strain evidence="7 8">DAH-3</strain>
    </source>
</reference>
<evidence type="ECO:0000256" key="1">
    <source>
        <dbReference type="ARBA" id="ARBA00005869"/>
    </source>
</evidence>
<dbReference type="OrthoDB" id="5464at2759"/>
<dbReference type="SUPFAM" id="SSF51730">
    <property type="entry name" value="FAD-linked oxidoreductase"/>
    <property type="match status" value="1"/>
</dbReference>
<dbReference type="Proteomes" id="UP000186594">
    <property type="component" value="Unassembled WGS sequence"/>
</dbReference>
<dbReference type="STRING" id="1198029.A0A1U7LPZ4"/>
<evidence type="ECO:0000256" key="5">
    <source>
        <dbReference type="RuleBase" id="RU364054"/>
    </source>
</evidence>
<keyword evidence="5" id="KW-0285">Flavoprotein</keyword>
<accession>A0A1U7LPZ4</accession>
<evidence type="ECO:0000256" key="4">
    <source>
        <dbReference type="ARBA" id="ARBA00023062"/>
    </source>
</evidence>
<gene>
    <name evidence="7" type="ORF">NEOLI_003345</name>
</gene>
<evidence type="ECO:0000259" key="6">
    <source>
        <dbReference type="Pfam" id="PF01619"/>
    </source>
</evidence>
<dbReference type="GO" id="GO:0005739">
    <property type="term" value="C:mitochondrion"/>
    <property type="evidence" value="ECO:0007669"/>
    <property type="project" value="TreeGrafter"/>
</dbReference>
<name>A0A1U7LPZ4_NEOID</name>
<evidence type="ECO:0000313" key="8">
    <source>
        <dbReference type="Proteomes" id="UP000186594"/>
    </source>
</evidence>
<evidence type="ECO:0000256" key="2">
    <source>
        <dbReference type="ARBA" id="ARBA00012695"/>
    </source>
</evidence>
<keyword evidence="5" id="KW-0274">FAD</keyword>
<comment type="cofactor">
    <cofactor evidence="5">
        <name>FAD</name>
        <dbReference type="ChEBI" id="CHEBI:57692"/>
    </cofactor>
</comment>
<organism evidence="7 8">
    <name type="scientific">Neolecta irregularis (strain DAH-3)</name>
    <dbReference type="NCBI Taxonomy" id="1198029"/>
    <lineage>
        <taxon>Eukaryota</taxon>
        <taxon>Fungi</taxon>
        <taxon>Dikarya</taxon>
        <taxon>Ascomycota</taxon>
        <taxon>Taphrinomycotina</taxon>
        <taxon>Neolectales</taxon>
        <taxon>Neolectaceae</taxon>
        <taxon>Neolecta</taxon>
    </lineage>
</organism>
<keyword evidence="8" id="KW-1185">Reference proteome</keyword>
<dbReference type="GO" id="GO:0004657">
    <property type="term" value="F:proline dehydrogenase activity"/>
    <property type="evidence" value="ECO:0007669"/>
    <property type="project" value="UniProtKB-EC"/>
</dbReference>
<dbReference type="OMA" id="DIAMKCK"/>
<dbReference type="Gene3D" id="3.20.20.220">
    <property type="match status" value="1"/>
</dbReference>
<comment type="caution">
    <text evidence="7">The sequence shown here is derived from an EMBL/GenBank/DDBJ whole genome shotgun (WGS) entry which is preliminary data.</text>
</comment>
<evidence type="ECO:0000256" key="3">
    <source>
        <dbReference type="ARBA" id="ARBA00023002"/>
    </source>
</evidence>
<sequence length="247" mass="28128">MQDILALLTPADRLEISSGLGFALLLARYAHKAKAKLVIDAEEYKYQAGVHLFAVMLSEHVTAQLATTEPLVYNTHQMYLRDSMPVLDMHIRNQYKLGVKLVRGAYLDSEDPDVLCESYEKTNEQYNAAIKLCSDRNIHTIVATHNHDSIKIATSLENPRISYAQLLGMADDISHYLAHHGQQVYKYIPYGSVQDVVPYLVRRAHENKAMTKRAKAERKRYLDEFIRRVKGQVCPTRIDFPVRGNGV</sequence>
<protein>
    <recommendedName>
        <fullName evidence="2 5">Proline dehydrogenase</fullName>
        <ecNumber evidence="2 5">1.5.5.2</ecNumber>
    </recommendedName>
</protein>
<comment type="similarity">
    <text evidence="1 5">Belongs to the proline oxidase family.</text>
</comment>
<dbReference type="EMBL" id="LXFE01000720">
    <property type="protein sequence ID" value="OLL24591.1"/>
    <property type="molecule type" value="Genomic_DNA"/>
</dbReference>
<dbReference type="InterPro" id="IPR029041">
    <property type="entry name" value="FAD-linked_oxidoreductase-like"/>
</dbReference>
<dbReference type="GO" id="GO:0010133">
    <property type="term" value="P:L-proline catabolic process to L-glutamate"/>
    <property type="evidence" value="ECO:0007669"/>
    <property type="project" value="TreeGrafter"/>
</dbReference>
<dbReference type="EC" id="1.5.5.2" evidence="2 5"/>
<comment type="catalytic activity">
    <reaction evidence="5">
        <text>L-proline + a quinone = (S)-1-pyrroline-5-carboxylate + a quinol + H(+)</text>
        <dbReference type="Rhea" id="RHEA:23784"/>
        <dbReference type="ChEBI" id="CHEBI:15378"/>
        <dbReference type="ChEBI" id="CHEBI:17388"/>
        <dbReference type="ChEBI" id="CHEBI:24646"/>
        <dbReference type="ChEBI" id="CHEBI:60039"/>
        <dbReference type="ChEBI" id="CHEBI:132124"/>
        <dbReference type="EC" id="1.5.5.2"/>
    </reaction>
</comment>
<keyword evidence="4 5" id="KW-0642">Proline metabolism</keyword>
<keyword evidence="3 5" id="KW-0560">Oxidoreductase</keyword>
<proteinExistence type="inferred from homology"/>
<dbReference type="PANTHER" id="PTHR13914">
    <property type="entry name" value="PROLINE OXIDASE"/>
    <property type="match status" value="1"/>
</dbReference>
<dbReference type="Pfam" id="PF01619">
    <property type="entry name" value="Pro_dh"/>
    <property type="match status" value="1"/>
</dbReference>
<evidence type="ECO:0000313" key="7">
    <source>
        <dbReference type="EMBL" id="OLL24591.1"/>
    </source>
</evidence>
<feature type="domain" description="Proline dehydrogenase" evidence="6">
    <location>
        <begin position="26"/>
        <end position="214"/>
    </location>
</feature>
<dbReference type="InterPro" id="IPR002872">
    <property type="entry name" value="Proline_DH_dom"/>
</dbReference>
<dbReference type="AlphaFoldDB" id="A0A1U7LPZ4"/>
<comment type="function">
    <text evidence="5">Converts proline to delta-1-pyrroline-5-carboxylate.</text>
</comment>
<dbReference type="GO" id="GO:0071949">
    <property type="term" value="F:FAD binding"/>
    <property type="evidence" value="ECO:0007669"/>
    <property type="project" value="TreeGrafter"/>
</dbReference>
<dbReference type="PANTHER" id="PTHR13914:SF0">
    <property type="entry name" value="PROLINE DEHYDROGENASE 1, MITOCHONDRIAL"/>
    <property type="match status" value="1"/>
</dbReference>